<evidence type="ECO:0000256" key="1">
    <source>
        <dbReference type="ARBA" id="ARBA00022729"/>
    </source>
</evidence>
<evidence type="ECO:0000313" key="6">
    <source>
        <dbReference type="Proteomes" id="UP000887568"/>
    </source>
</evidence>
<feature type="domain" description="PKD" evidence="4">
    <location>
        <begin position="195"/>
        <end position="235"/>
    </location>
</feature>
<evidence type="ECO:0000313" key="5">
    <source>
        <dbReference type="EnsemblMetazoa" id="XP_038064227.1"/>
    </source>
</evidence>
<keyword evidence="3" id="KW-1133">Transmembrane helix</keyword>
<keyword evidence="1" id="KW-0732">Signal</keyword>
<dbReference type="PANTHER" id="PTHR11861:SF8">
    <property type="entry name" value="PKD DOMAIN-CONTAINING PROTEIN"/>
    <property type="match status" value="1"/>
</dbReference>
<dbReference type="RefSeq" id="XP_038064227.1">
    <property type="nucleotide sequence ID" value="XM_038208299.1"/>
</dbReference>
<dbReference type="InterPro" id="IPR035986">
    <property type="entry name" value="PKD_dom_sf"/>
</dbReference>
<dbReference type="InterPro" id="IPR013783">
    <property type="entry name" value="Ig-like_fold"/>
</dbReference>
<dbReference type="RefSeq" id="XP_038064225.1">
    <property type="nucleotide sequence ID" value="XM_038208297.1"/>
</dbReference>
<dbReference type="InterPro" id="IPR045219">
    <property type="entry name" value="PKAT"/>
</dbReference>
<dbReference type="AlphaFoldDB" id="A0A914AKH1"/>
<dbReference type="RefSeq" id="XP_038064226.1">
    <property type="nucleotide sequence ID" value="XM_038208298.1"/>
</dbReference>
<proteinExistence type="predicted"/>
<dbReference type="CDD" id="cd00146">
    <property type="entry name" value="PKD"/>
    <property type="match status" value="1"/>
</dbReference>
<evidence type="ECO:0000259" key="4">
    <source>
        <dbReference type="PROSITE" id="PS50093"/>
    </source>
</evidence>
<dbReference type="PROSITE" id="PS50093">
    <property type="entry name" value="PKD"/>
    <property type="match status" value="1"/>
</dbReference>
<keyword evidence="2" id="KW-0325">Glycoprotein</keyword>
<dbReference type="EnsemblMetazoa" id="XM_038208299.1">
    <property type="protein sequence ID" value="XP_038064227.1"/>
    <property type="gene ID" value="LOC119734752"/>
</dbReference>
<dbReference type="RefSeq" id="XP_038064228.1">
    <property type="nucleotide sequence ID" value="XM_038208300.1"/>
</dbReference>
<sequence>MMSVCKMNKQIFPTFAFVVVCVQFTCQYTTANGLTSKVLITNDGPTILGATTTFTAKLSFVNETVKTLPSNKTAKGEPTYLYAYYWKQWICDEYKVVEIKQNASCNFTQTYTCSGDIGSHTVTVDVRKNTFIIKPLVTSNTTAFQISEHINANLSVKQGISCNSSYGAETCNVVATNKSVDMVVDIHDPSNFFKGATLLYHWRFGDGVADTTINQPAVSHMYKKPGHYGITVNMTAIFPNDAEGEKQRQPKTGNIKKNLHTMDAVRNLTIKGKGNFPAGVKESYNISCLASLPVEVCWYVIPITTHTLLTGYSDTIKCNQQVLTNRTWFEIHQWFNTSGGYSIGVRAQNTVSNANSNKNVHVEDSANTVVGLVIGVLFGVAGCILCAAVITSHMRGHRQRHVEVANFDFQSQAQRSLTLGTKIRQFFSGGSREESMPLSQDFNRNQTV</sequence>
<organism evidence="5 6">
    <name type="scientific">Patiria miniata</name>
    <name type="common">Bat star</name>
    <name type="synonym">Asterina miniata</name>
    <dbReference type="NCBI Taxonomy" id="46514"/>
    <lineage>
        <taxon>Eukaryota</taxon>
        <taxon>Metazoa</taxon>
        <taxon>Echinodermata</taxon>
        <taxon>Eleutherozoa</taxon>
        <taxon>Asterozoa</taxon>
        <taxon>Asteroidea</taxon>
        <taxon>Valvatacea</taxon>
        <taxon>Valvatida</taxon>
        <taxon>Asterinidae</taxon>
        <taxon>Patiria</taxon>
    </lineage>
</organism>
<accession>A0A914AKH1</accession>
<dbReference type="Gene3D" id="2.60.40.10">
    <property type="entry name" value="Immunoglobulins"/>
    <property type="match status" value="1"/>
</dbReference>
<dbReference type="Proteomes" id="UP000887568">
    <property type="component" value="Unplaced"/>
</dbReference>
<dbReference type="Pfam" id="PF00801">
    <property type="entry name" value="PKD"/>
    <property type="match status" value="1"/>
</dbReference>
<dbReference type="PANTHER" id="PTHR11861">
    <property type="entry name" value="MELANOCYTE PROTEIN PMEL 17-RELATED"/>
    <property type="match status" value="1"/>
</dbReference>
<dbReference type="EnsemblMetazoa" id="XM_038208300.1">
    <property type="protein sequence ID" value="XP_038064228.1"/>
    <property type="gene ID" value="LOC119734752"/>
</dbReference>
<dbReference type="EnsemblMetazoa" id="XM_038208297.1">
    <property type="protein sequence ID" value="XP_038064225.1"/>
    <property type="gene ID" value="LOC119734752"/>
</dbReference>
<keyword evidence="3" id="KW-0812">Transmembrane</keyword>
<dbReference type="OrthoDB" id="8510435at2759"/>
<name>A0A914AKH1_PATMI</name>
<feature type="transmembrane region" description="Helical" evidence="3">
    <location>
        <begin position="369"/>
        <end position="390"/>
    </location>
</feature>
<reference evidence="5" key="1">
    <citation type="submission" date="2022-11" db="UniProtKB">
        <authorList>
            <consortium name="EnsemblMetazoa"/>
        </authorList>
    </citation>
    <scope>IDENTIFICATION</scope>
</reference>
<keyword evidence="6" id="KW-1185">Reference proteome</keyword>
<evidence type="ECO:0000256" key="3">
    <source>
        <dbReference type="SAM" id="Phobius"/>
    </source>
</evidence>
<dbReference type="SUPFAM" id="SSF49299">
    <property type="entry name" value="PKD domain"/>
    <property type="match status" value="1"/>
</dbReference>
<dbReference type="GeneID" id="119734752"/>
<dbReference type="InterPro" id="IPR000601">
    <property type="entry name" value="PKD_dom"/>
</dbReference>
<dbReference type="EnsemblMetazoa" id="XM_038208298.1">
    <property type="protein sequence ID" value="XP_038064226.1"/>
    <property type="gene ID" value="LOC119734752"/>
</dbReference>
<evidence type="ECO:0000256" key="2">
    <source>
        <dbReference type="ARBA" id="ARBA00023180"/>
    </source>
</evidence>
<keyword evidence="3" id="KW-0472">Membrane</keyword>
<dbReference type="OMA" id="PPLTMCW"/>
<dbReference type="GO" id="GO:0005886">
    <property type="term" value="C:plasma membrane"/>
    <property type="evidence" value="ECO:0007669"/>
    <property type="project" value="TreeGrafter"/>
</dbReference>
<protein>
    <recommendedName>
        <fullName evidence="4">PKD domain-containing protein</fullName>
    </recommendedName>
</protein>